<accession>A0A834IB82</accession>
<proteinExistence type="predicted"/>
<dbReference type="Proteomes" id="UP000625711">
    <property type="component" value="Unassembled WGS sequence"/>
</dbReference>
<comment type="caution">
    <text evidence="2">The sequence shown here is derived from an EMBL/GenBank/DDBJ whole genome shotgun (WGS) entry which is preliminary data.</text>
</comment>
<name>A0A834IB82_RHYFE</name>
<sequence>MEIAFENRPFTKKNYVTRFESPAVTCLILEGISLVAPHLCPEIPPGNPQNGDDQSHLSTGGPSPAEEIIHLDKMSTKFGPNFLFVGTRRLYIIRERTSKIRPNKERREVSVGDCGAVLSWKRRRESGDNFANTVIIPEEDEKTFNAPRDYDGNAATVAVRNCGDKIGVHLNFFLEIYSILMFSFS</sequence>
<protein>
    <submittedName>
        <fullName evidence="2">Uncharacterized protein</fullName>
    </submittedName>
</protein>
<reference evidence="2" key="1">
    <citation type="submission" date="2020-08" db="EMBL/GenBank/DDBJ databases">
        <title>Genome sequencing and assembly of the red palm weevil Rhynchophorus ferrugineus.</title>
        <authorList>
            <person name="Dias G.B."/>
            <person name="Bergman C.M."/>
            <person name="Manee M."/>
        </authorList>
    </citation>
    <scope>NUCLEOTIDE SEQUENCE</scope>
    <source>
        <strain evidence="2">AA-2017</strain>
        <tissue evidence="2">Whole larva</tissue>
    </source>
</reference>
<evidence type="ECO:0000313" key="2">
    <source>
        <dbReference type="EMBL" id="KAF7274660.1"/>
    </source>
</evidence>
<feature type="region of interest" description="Disordered" evidence="1">
    <location>
        <begin position="43"/>
        <end position="65"/>
    </location>
</feature>
<evidence type="ECO:0000256" key="1">
    <source>
        <dbReference type="SAM" id="MobiDB-lite"/>
    </source>
</evidence>
<organism evidence="2 3">
    <name type="scientific">Rhynchophorus ferrugineus</name>
    <name type="common">Red palm weevil</name>
    <name type="synonym">Curculio ferrugineus</name>
    <dbReference type="NCBI Taxonomy" id="354439"/>
    <lineage>
        <taxon>Eukaryota</taxon>
        <taxon>Metazoa</taxon>
        <taxon>Ecdysozoa</taxon>
        <taxon>Arthropoda</taxon>
        <taxon>Hexapoda</taxon>
        <taxon>Insecta</taxon>
        <taxon>Pterygota</taxon>
        <taxon>Neoptera</taxon>
        <taxon>Endopterygota</taxon>
        <taxon>Coleoptera</taxon>
        <taxon>Polyphaga</taxon>
        <taxon>Cucujiformia</taxon>
        <taxon>Curculionidae</taxon>
        <taxon>Dryophthorinae</taxon>
        <taxon>Rhynchophorus</taxon>
    </lineage>
</organism>
<dbReference type="AlphaFoldDB" id="A0A834IB82"/>
<feature type="compositionally biased region" description="Polar residues" evidence="1">
    <location>
        <begin position="48"/>
        <end position="61"/>
    </location>
</feature>
<keyword evidence="3" id="KW-1185">Reference proteome</keyword>
<gene>
    <name evidence="2" type="ORF">GWI33_012668</name>
</gene>
<evidence type="ECO:0000313" key="3">
    <source>
        <dbReference type="Proteomes" id="UP000625711"/>
    </source>
</evidence>
<dbReference type="EMBL" id="JAACXV010012415">
    <property type="protein sequence ID" value="KAF7274660.1"/>
    <property type="molecule type" value="Genomic_DNA"/>
</dbReference>